<gene>
    <name evidence="1" type="primary">ga19073</name>
    <name evidence="1" type="ORF">PR202_ga19073</name>
</gene>
<proteinExistence type="predicted"/>
<sequence>MDGVQEEEPTNLRGGELVAVVSSSWEQIHRDGVFVAVGSSSSWEQIDPVLWARRRRAVADAGVVVNRRAAWRGRRRPSGCMAALS</sequence>
<evidence type="ECO:0000313" key="2">
    <source>
        <dbReference type="Proteomes" id="UP001054889"/>
    </source>
</evidence>
<protein>
    <submittedName>
        <fullName evidence="1">Uncharacterized protein</fullName>
    </submittedName>
</protein>
<dbReference type="EMBL" id="BQKI01000009">
    <property type="protein sequence ID" value="GJN01777.1"/>
    <property type="molecule type" value="Genomic_DNA"/>
</dbReference>
<evidence type="ECO:0000313" key="1">
    <source>
        <dbReference type="EMBL" id="GJN01777.1"/>
    </source>
</evidence>
<comment type="caution">
    <text evidence="1">The sequence shown here is derived from an EMBL/GenBank/DDBJ whole genome shotgun (WGS) entry which is preliminary data.</text>
</comment>
<accession>A0AAV5CUZ2</accession>
<organism evidence="1 2">
    <name type="scientific">Eleusine coracana subsp. coracana</name>
    <dbReference type="NCBI Taxonomy" id="191504"/>
    <lineage>
        <taxon>Eukaryota</taxon>
        <taxon>Viridiplantae</taxon>
        <taxon>Streptophyta</taxon>
        <taxon>Embryophyta</taxon>
        <taxon>Tracheophyta</taxon>
        <taxon>Spermatophyta</taxon>
        <taxon>Magnoliopsida</taxon>
        <taxon>Liliopsida</taxon>
        <taxon>Poales</taxon>
        <taxon>Poaceae</taxon>
        <taxon>PACMAD clade</taxon>
        <taxon>Chloridoideae</taxon>
        <taxon>Cynodonteae</taxon>
        <taxon>Eleusininae</taxon>
        <taxon>Eleusine</taxon>
    </lineage>
</organism>
<reference evidence="1" key="2">
    <citation type="submission" date="2021-12" db="EMBL/GenBank/DDBJ databases">
        <title>Resequencing data analysis of finger millet.</title>
        <authorList>
            <person name="Hatakeyama M."/>
            <person name="Aluri S."/>
            <person name="Balachadran M.T."/>
            <person name="Sivarajan S.R."/>
            <person name="Poveda L."/>
            <person name="Shimizu-Inatsugi R."/>
            <person name="Schlapbach R."/>
            <person name="Sreeman S.M."/>
            <person name="Shimizu K.K."/>
        </authorList>
    </citation>
    <scope>NUCLEOTIDE SEQUENCE</scope>
</reference>
<keyword evidence="2" id="KW-1185">Reference proteome</keyword>
<dbReference type="Proteomes" id="UP001054889">
    <property type="component" value="Unassembled WGS sequence"/>
</dbReference>
<name>A0AAV5CUZ2_ELECO</name>
<reference evidence="1" key="1">
    <citation type="journal article" date="2018" name="DNA Res.">
        <title>Multiple hybrid de novo genome assembly of finger millet, an orphan allotetraploid crop.</title>
        <authorList>
            <person name="Hatakeyama M."/>
            <person name="Aluri S."/>
            <person name="Balachadran M.T."/>
            <person name="Sivarajan S.R."/>
            <person name="Patrignani A."/>
            <person name="Gruter S."/>
            <person name="Poveda L."/>
            <person name="Shimizu-Inatsugi R."/>
            <person name="Baeten J."/>
            <person name="Francoijs K.J."/>
            <person name="Nataraja K.N."/>
            <person name="Reddy Y.A.N."/>
            <person name="Phadnis S."/>
            <person name="Ravikumar R.L."/>
            <person name="Schlapbach R."/>
            <person name="Sreeman S.M."/>
            <person name="Shimizu K.K."/>
        </authorList>
    </citation>
    <scope>NUCLEOTIDE SEQUENCE</scope>
</reference>
<dbReference type="AlphaFoldDB" id="A0AAV5CUZ2"/>